<sequence length="129" mass="14331">MSTASRSSSVFAPFRPPFKDSSKVNLPSYLASSHLKPSHSEPSYSESSHLDPSQRKEPSHSEPSYSESSHLEPSQRKDPPHQGCDQMPELNNGNTVIKNYYNINAKYVKIIKNAKSINFNVIALAIGNK</sequence>
<feature type="compositionally biased region" description="Basic and acidic residues" evidence="1">
    <location>
        <begin position="48"/>
        <end position="60"/>
    </location>
</feature>
<organism evidence="2 3">
    <name type="scientific">Gigaspora margarita</name>
    <dbReference type="NCBI Taxonomy" id="4874"/>
    <lineage>
        <taxon>Eukaryota</taxon>
        <taxon>Fungi</taxon>
        <taxon>Fungi incertae sedis</taxon>
        <taxon>Mucoromycota</taxon>
        <taxon>Glomeromycotina</taxon>
        <taxon>Glomeromycetes</taxon>
        <taxon>Diversisporales</taxon>
        <taxon>Gigasporaceae</taxon>
        <taxon>Gigaspora</taxon>
    </lineage>
</organism>
<dbReference type="OrthoDB" id="2486833at2759"/>
<dbReference type="AlphaFoldDB" id="A0A8H3XIG0"/>
<feature type="compositionally biased region" description="Polar residues" evidence="1">
    <location>
        <begin position="1"/>
        <end position="10"/>
    </location>
</feature>
<comment type="caution">
    <text evidence="2">The sequence shown here is derived from an EMBL/GenBank/DDBJ whole genome shotgun (WGS) entry which is preliminary data.</text>
</comment>
<feature type="compositionally biased region" description="Basic and acidic residues" evidence="1">
    <location>
        <begin position="69"/>
        <end position="80"/>
    </location>
</feature>
<name>A0A8H3XIG0_GIGMA</name>
<evidence type="ECO:0000256" key="1">
    <source>
        <dbReference type="SAM" id="MobiDB-lite"/>
    </source>
</evidence>
<reference evidence="2 3" key="1">
    <citation type="journal article" date="2019" name="Environ. Microbiol.">
        <title>At the nexus of three kingdoms: the genome of the mycorrhizal fungus Gigaspora margarita provides insights into plant, endobacterial and fungal interactions.</title>
        <authorList>
            <person name="Venice F."/>
            <person name="Ghignone S."/>
            <person name="Salvioli di Fossalunga A."/>
            <person name="Amselem J."/>
            <person name="Novero M."/>
            <person name="Xianan X."/>
            <person name="Sedzielewska Toro K."/>
            <person name="Morin E."/>
            <person name="Lipzen A."/>
            <person name="Grigoriev I.V."/>
            <person name="Henrissat B."/>
            <person name="Martin F.M."/>
            <person name="Bonfante P."/>
        </authorList>
    </citation>
    <scope>NUCLEOTIDE SEQUENCE [LARGE SCALE GENOMIC DNA]</scope>
    <source>
        <strain evidence="2 3">BEG34</strain>
    </source>
</reference>
<dbReference type="EMBL" id="WTPW01000921">
    <property type="protein sequence ID" value="KAF0469303.1"/>
    <property type="molecule type" value="Genomic_DNA"/>
</dbReference>
<evidence type="ECO:0000313" key="3">
    <source>
        <dbReference type="Proteomes" id="UP000439903"/>
    </source>
</evidence>
<gene>
    <name evidence="2" type="ORF">F8M41_025582</name>
</gene>
<keyword evidence="3" id="KW-1185">Reference proteome</keyword>
<accession>A0A8H3XIG0</accession>
<protein>
    <submittedName>
        <fullName evidence="2">Putative AAA family ATPase</fullName>
    </submittedName>
</protein>
<dbReference type="Proteomes" id="UP000439903">
    <property type="component" value="Unassembled WGS sequence"/>
</dbReference>
<evidence type="ECO:0000313" key="2">
    <source>
        <dbReference type="EMBL" id="KAF0469303.1"/>
    </source>
</evidence>
<feature type="region of interest" description="Disordered" evidence="1">
    <location>
        <begin position="1"/>
        <end position="91"/>
    </location>
</feature>
<proteinExistence type="predicted"/>